<dbReference type="Gramene" id="TraesWEE_scaffold_093413_01G000100.1">
    <property type="protein sequence ID" value="TraesWEE_scaffold_093413_01G000100.1"/>
    <property type="gene ID" value="TraesWEE_scaffold_093413_01G000100"/>
</dbReference>
<protein>
    <recommendedName>
        <fullName evidence="3 19">Peroxidase</fullName>
        <ecNumber evidence="3 19">1.11.1.7</ecNumber>
    </recommendedName>
</protein>
<feature type="disulfide bond" evidence="18">
    <location>
        <begin position="49"/>
        <end position="128"/>
    </location>
</feature>
<dbReference type="STRING" id="4565.A0A3B6D5D7"/>
<dbReference type="OrthoDB" id="2113341at2759"/>
<feature type="binding site" evidence="16">
    <location>
        <position position="258"/>
    </location>
    <ligand>
        <name>Ca(2+)</name>
        <dbReference type="ChEBI" id="CHEBI:29108"/>
        <label>2</label>
    </ligand>
</feature>
<dbReference type="InterPro" id="IPR002016">
    <property type="entry name" value="Haem_peroxidase"/>
</dbReference>
<evidence type="ECO:0000256" key="18">
    <source>
        <dbReference type="PIRSR" id="PIRSR600823-5"/>
    </source>
</evidence>
<evidence type="ECO:0000256" key="14">
    <source>
        <dbReference type="PIRSR" id="PIRSR600823-1"/>
    </source>
</evidence>
<dbReference type="Gramene" id="TraesPARA_EIv1.0_0631840.1">
    <property type="protein sequence ID" value="TraesPARA_EIv1.0_0631840.1.CDS"/>
    <property type="gene ID" value="TraesPARA_EIv1.0_0631840"/>
</dbReference>
<keyword evidence="9 19" id="KW-0560">Oxidoreductase</keyword>
<dbReference type="FunFam" id="1.10.520.10:FF:000008">
    <property type="entry name" value="Peroxidase"/>
    <property type="match status" value="1"/>
</dbReference>
<evidence type="ECO:0000256" key="19">
    <source>
        <dbReference type="RuleBase" id="RU362060"/>
    </source>
</evidence>
<dbReference type="GO" id="GO:0004601">
    <property type="term" value="F:peroxidase activity"/>
    <property type="evidence" value="ECO:0000318"/>
    <property type="project" value="GO_Central"/>
</dbReference>
<feature type="binding site" evidence="16">
    <location>
        <position position="255"/>
    </location>
    <ligand>
        <name>Ca(2+)</name>
        <dbReference type="ChEBI" id="CHEBI:29108"/>
        <label>2</label>
    </ligand>
</feature>
<dbReference type="Gramene" id="TraesCLE_scaffold_092380_01G000100.1">
    <property type="protein sequence ID" value="TraesCLE_scaffold_092380_01G000100.1"/>
    <property type="gene ID" value="TraesCLE_scaffold_092380_01G000100"/>
</dbReference>
<evidence type="ECO:0000256" key="15">
    <source>
        <dbReference type="PIRSR" id="PIRSR600823-2"/>
    </source>
</evidence>
<dbReference type="InterPro" id="IPR010255">
    <property type="entry name" value="Haem_peroxidase_sf"/>
</dbReference>
<evidence type="ECO:0000256" key="13">
    <source>
        <dbReference type="ARBA" id="ARBA00023324"/>
    </source>
</evidence>
<evidence type="ECO:0000256" key="2">
    <source>
        <dbReference type="ARBA" id="ARBA00002322"/>
    </source>
</evidence>
<feature type="binding site" evidence="16">
    <location>
        <position position="263"/>
    </location>
    <ligand>
        <name>Ca(2+)</name>
        <dbReference type="ChEBI" id="CHEBI:29108"/>
        <label>2</label>
    </ligand>
</feature>
<feature type="binding site" evidence="16">
    <location>
        <position position="88"/>
    </location>
    <ligand>
        <name>Ca(2+)</name>
        <dbReference type="ChEBI" id="CHEBI:29108"/>
        <label>1</label>
    </ligand>
</feature>
<accession>A0A3B6D5D7</accession>
<feature type="binding site" evidence="16">
    <location>
        <position position="84"/>
    </location>
    <ligand>
        <name>Ca(2+)</name>
        <dbReference type="ChEBI" id="CHEBI:29108"/>
        <label>1</label>
    </ligand>
</feature>
<dbReference type="InterPro" id="IPR000823">
    <property type="entry name" value="Peroxidase_pln"/>
</dbReference>
<keyword evidence="6 19" id="KW-0349">Heme</keyword>
<dbReference type="EC" id="1.11.1.7" evidence="3 19"/>
<feature type="binding site" evidence="16">
    <location>
        <position position="81"/>
    </location>
    <ligand>
        <name>Ca(2+)</name>
        <dbReference type="ChEBI" id="CHEBI:29108"/>
        <label>1</label>
    </ligand>
</feature>
<feature type="disulfide bond" evidence="18">
    <location>
        <begin position="211"/>
        <end position="237"/>
    </location>
</feature>
<keyword evidence="12" id="KW-0873">Pyrrolidone carboxylic acid</keyword>
<feature type="active site" description="Proton acceptor" evidence="14">
    <location>
        <position position="80"/>
    </location>
</feature>
<evidence type="ECO:0000256" key="5">
    <source>
        <dbReference type="ARBA" id="ARBA00022559"/>
    </source>
</evidence>
<dbReference type="SMR" id="A0A3B6D5D7"/>
<keyword evidence="22" id="KW-1185">Reference proteome</keyword>
<dbReference type="InterPro" id="IPR033905">
    <property type="entry name" value="Secretory_peroxidase"/>
</dbReference>
<dbReference type="Proteomes" id="UP000019116">
    <property type="component" value="Chromosome 2D"/>
</dbReference>
<feature type="binding site" evidence="15">
    <location>
        <position position="174"/>
    </location>
    <ligand>
        <name>substrate</name>
    </ligand>
</feature>
<evidence type="ECO:0000256" key="9">
    <source>
        <dbReference type="ARBA" id="ARBA00023002"/>
    </source>
</evidence>
<dbReference type="Gene3D" id="1.10.420.10">
    <property type="entry name" value="Peroxidase, domain 2"/>
    <property type="match status" value="1"/>
</dbReference>
<evidence type="ECO:0000256" key="12">
    <source>
        <dbReference type="ARBA" id="ARBA00023283"/>
    </source>
</evidence>
<dbReference type="GO" id="GO:0006950">
    <property type="term" value="P:response to stress"/>
    <property type="evidence" value="ECO:0000318"/>
    <property type="project" value="GO_Central"/>
</dbReference>
<dbReference type="EnsemblPlants" id="TraesCS2D02G036700.1">
    <property type="protein sequence ID" value="TraesCS2D02G036700.1"/>
    <property type="gene ID" value="TraesCS2D02G036700"/>
</dbReference>
<dbReference type="PRINTS" id="PR00458">
    <property type="entry name" value="PEROXIDASE"/>
</dbReference>
<keyword evidence="13 19" id="KW-0376">Hydrogen peroxide</keyword>
<feature type="binding site" evidence="16">
    <location>
        <position position="205"/>
    </location>
    <ligand>
        <name>Ca(2+)</name>
        <dbReference type="ChEBI" id="CHEBI:29108"/>
        <label>2</label>
    </ligand>
</feature>
<sequence length="336" mass="36195">MQHQRHNMLTFDMRTSMYYVLLLQLVLAGAIARRGVVGALDVGYYAATCPDAAATVRQAMELQFYNDRTIAPAIIRMLFHDCFVRGCDASVMIVPAAGRSSERVAIPNQTLRGFNIVNRVKKALESACPGVVSCADTLALMARDSVALLGGAAYDVPLGRRDGLQSNPWEVDLPAPFARLDDALRSFAARGFSAEETVVLFGAHTVGATRCSHFRYRLAHPDGTMDEALRRDMAEACGLAGGDLPPDDDPTAFLDPDTPFAIDNACYGQMIGNRSLLQLDQEAATHPATAGHVGYYAASPDAFVRRFSEAMAKLAAVGVLEGDAGEVRKVCSAYNK</sequence>
<evidence type="ECO:0000256" key="6">
    <source>
        <dbReference type="ARBA" id="ARBA00022617"/>
    </source>
</evidence>
<feature type="binding site" description="axial binding residue" evidence="16">
    <location>
        <position position="204"/>
    </location>
    <ligand>
        <name>heme b</name>
        <dbReference type="ChEBI" id="CHEBI:60344"/>
    </ligand>
    <ligandPart>
        <name>Fe</name>
        <dbReference type="ChEBI" id="CHEBI:18248"/>
    </ligandPart>
</feature>
<feature type="disulfide bond" evidence="18">
    <location>
        <begin position="134"/>
        <end position="331"/>
    </location>
</feature>
<organism evidence="21">
    <name type="scientific">Triticum aestivum</name>
    <name type="common">Wheat</name>
    <dbReference type="NCBI Taxonomy" id="4565"/>
    <lineage>
        <taxon>Eukaryota</taxon>
        <taxon>Viridiplantae</taxon>
        <taxon>Streptophyta</taxon>
        <taxon>Embryophyta</taxon>
        <taxon>Tracheophyta</taxon>
        <taxon>Spermatophyta</taxon>
        <taxon>Magnoliopsida</taxon>
        <taxon>Liliopsida</taxon>
        <taxon>Poales</taxon>
        <taxon>Poaceae</taxon>
        <taxon>BOP clade</taxon>
        <taxon>Pooideae</taxon>
        <taxon>Triticodae</taxon>
        <taxon>Triticeae</taxon>
        <taxon>Triticinae</taxon>
        <taxon>Triticum</taxon>
    </lineage>
</organism>
<dbReference type="GO" id="GO:0046872">
    <property type="term" value="F:metal ion binding"/>
    <property type="evidence" value="ECO:0007669"/>
    <property type="project" value="UniProtKB-UniRule"/>
</dbReference>
<comment type="cofactor">
    <cofactor evidence="16 19">
        <name>heme b</name>
        <dbReference type="ChEBI" id="CHEBI:60344"/>
    </cofactor>
    <text evidence="16 19">Binds 1 heme b (iron(II)-protoporphyrin IX) group per subunit.</text>
</comment>
<dbReference type="GO" id="GO:0020037">
    <property type="term" value="F:heme binding"/>
    <property type="evidence" value="ECO:0007669"/>
    <property type="project" value="UniProtKB-UniRule"/>
</dbReference>
<dbReference type="OMA" id="TVGGAHC"/>
<keyword evidence="8 16" id="KW-0106">Calcium</keyword>
<evidence type="ECO:0000256" key="4">
    <source>
        <dbReference type="ARBA" id="ARBA00022525"/>
    </source>
</evidence>
<dbReference type="Gramene" id="TraesCAD_scaffold_087993_01G000100.1">
    <property type="protein sequence ID" value="TraesCAD_scaffold_087993_01G000100.1"/>
    <property type="gene ID" value="TraesCAD_scaffold_087993_01G000100"/>
</dbReference>
<comment type="similarity">
    <text evidence="19">Belongs to the peroxidase family. Classical plant (class III) peroxidase subfamily.</text>
</comment>
<dbReference type="PRINTS" id="PR00461">
    <property type="entry name" value="PLPEROXIDASE"/>
</dbReference>
<evidence type="ECO:0000256" key="17">
    <source>
        <dbReference type="PIRSR" id="PIRSR600823-4"/>
    </source>
</evidence>
<evidence type="ECO:0000256" key="3">
    <source>
        <dbReference type="ARBA" id="ARBA00012313"/>
    </source>
</evidence>
<dbReference type="PANTHER" id="PTHR31517">
    <property type="match status" value="1"/>
</dbReference>
<evidence type="ECO:0000256" key="7">
    <source>
        <dbReference type="ARBA" id="ARBA00022723"/>
    </source>
</evidence>
<evidence type="ECO:0000256" key="16">
    <source>
        <dbReference type="PIRSR" id="PIRSR600823-3"/>
    </source>
</evidence>
<dbReference type="PaxDb" id="4565-Traes_2DS_C1D783FD3.1"/>
<feature type="domain" description="Plant heme peroxidase family profile" evidence="20">
    <location>
        <begin position="39"/>
        <end position="335"/>
    </location>
</feature>
<comment type="catalytic activity">
    <reaction evidence="1 19">
        <text>2 a phenolic donor + H2O2 = 2 a phenolic radical donor + 2 H2O</text>
        <dbReference type="Rhea" id="RHEA:56136"/>
        <dbReference type="ChEBI" id="CHEBI:15377"/>
        <dbReference type="ChEBI" id="CHEBI:16240"/>
        <dbReference type="ChEBI" id="CHEBI:139520"/>
        <dbReference type="ChEBI" id="CHEBI:139521"/>
        <dbReference type="EC" id="1.11.1.7"/>
    </reaction>
</comment>
<keyword evidence="7 16" id="KW-0479">Metal-binding</keyword>
<dbReference type="GO" id="GO:0140825">
    <property type="term" value="F:lactoperoxidase activity"/>
    <property type="evidence" value="ECO:0007669"/>
    <property type="project" value="UniProtKB-EC"/>
</dbReference>
<comment type="subcellular location">
    <subcellularLocation>
        <location evidence="19">Secreted</location>
    </subcellularLocation>
</comment>
<evidence type="ECO:0000256" key="8">
    <source>
        <dbReference type="ARBA" id="ARBA00022837"/>
    </source>
</evidence>
<reference evidence="21" key="2">
    <citation type="submission" date="2018-10" db="UniProtKB">
        <authorList>
            <consortium name="EnsemblPlants"/>
        </authorList>
    </citation>
    <scope>IDENTIFICATION</scope>
</reference>
<dbReference type="FunFam" id="1.10.420.10:FF:000001">
    <property type="entry name" value="Peroxidase"/>
    <property type="match status" value="1"/>
</dbReference>
<dbReference type="Gene3D" id="1.10.520.10">
    <property type="match status" value="1"/>
</dbReference>
<feature type="binding site" evidence="16">
    <location>
        <position position="90"/>
    </location>
    <ligand>
        <name>Ca(2+)</name>
        <dbReference type="ChEBI" id="CHEBI:29108"/>
        <label>1</label>
    </ligand>
</feature>
<dbReference type="Gramene" id="TraesKAR2D01G0012990.1">
    <property type="protein sequence ID" value="cds.TraesKAR2D01G0012990.1"/>
    <property type="gene ID" value="TraesKAR2D01G0012990"/>
</dbReference>
<dbReference type="GO" id="GO:0005576">
    <property type="term" value="C:extracellular region"/>
    <property type="evidence" value="ECO:0007669"/>
    <property type="project" value="UniProtKB-SubCell"/>
</dbReference>
<dbReference type="Gramene" id="TraesCS2D02G036700.1">
    <property type="protein sequence ID" value="TraesCS2D02G036700.1"/>
    <property type="gene ID" value="TraesCS2D02G036700"/>
</dbReference>
<comment type="cofactor">
    <cofactor evidence="16 19">
        <name>Ca(2+)</name>
        <dbReference type="ChEBI" id="CHEBI:29108"/>
    </cofactor>
    <text evidence="16 19">Binds 2 calcium ions per subunit.</text>
</comment>
<evidence type="ECO:0000256" key="1">
    <source>
        <dbReference type="ARBA" id="ARBA00000189"/>
    </source>
</evidence>
<dbReference type="PROSITE" id="PS50873">
    <property type="entry name" value="PEROXIDASE_4"/>
    <property type="match status" value="1"/>
</dbReference>
<feature type="binding site" evidence="16">
    <location>
        <position position="86"/>
    </location>
    <ligand>
        <name>Ca(2+)</name>
        <dbReference type="ChEBI" id="CHEBI:29108"/>
        <label>1</label>
    </ligand>
</feature>
<feature type="disulfide bond" evidence="18">
    <location>
        <begin position="82"/>
        <end position="87"/>
    </location>
</feature>
<dbReference type="GO" id="GO:0009505">
    <property type="term" value="C:plant-type cell wall"/>
    <property type="evidence" value="ECO:0000318"/>
    <property type="project" value="GO_Central"/>
</dbReference>
<keyword evidence="11 18" id="KW-1015">Disulfide bond</keyword>
<evidence type="ECO:0000256" key="10">
    <source>
        <dbReference type="ARBA" id="ARBA00023004"/>
    </source>
</evidence>
<keyword evidence="10 16" id="KW-0408">Iron</keyword>
<dbReference type="GO" id="GO:0042744">
    <property type="term" value="P:hydrogen peroxide catabolic process"/>
    <property type="evidence" value="ECO:0007669"/>
    <property type="project" value="UniProtKB-KW"/>
</dbReference>
<evidence type="ECO:0000313" key="21">
    <source>
        <dbReference type="EnsemblPlants" id="TraesCS2D02G036700.1"/>
    </source>
</evidence>
<dbReference type="Pfam" id="PF00141">
    <property type="entry name" value="peroxidase"/>
    <property type="match status" value="1"/>
</dbReference>
<name>A0A3B6D5D7_WHEAT</name>
<dbReference type="InterPro" id="IPR019794">
    <property type="entry name" value="Peroxidases_AS"/>
</dbReference>
<dbReference type="Gramene" id="TraesCS2D03G0067800.1">
    <property type="protein sequence ID" value="TraesCS2D03G0067800.1.CDS"/>
    <property type="gene ID" value="TraesCS2D03G0067800"/>
</dbReference>
<dbReference type="CDD" id="cd00693">
    <property type="entry name" value="secretory_peroxidase"/>
    <property type="match status" value="1"/>
</dbReference>
<keyword evidence="4 19" id="KW-0964">Secreted</keyword>
<dbReference type="AlphaFoldDB" id="A0A3B6D5D7"/>
<feature type="site" description="Transition state stabilizer" evidence="17">
    <location>
        <position position="76"/>
    </location>
</feature>
<dbReference type="GO" id="GO:0006979">
    <property type="term" value="P:response to oxidative stress"/>
    <property type="evidence" value="ECO:0007669"/>
    <property type="project" value="UniProtKB-UniRule"/>
</dbReference>
<keyword evidence="5 19" id="KW-0575">Peroxidase</keyword>
<feature type="binding site" evidence="16">
    <location>
        <position position="102"/>
    </location>
    <ligand>
        <name>Ca(2+)</name>
        <dbReference type="ChEBI" id="CHEBI:29108"/>
        <label>1</label>
    </ligand>
</feature>
<evidence type="ECO:0000256" key="11">
    <source>
        <dbReference type="ARBA" id="ARBA00023157"/>
    </source>
</evidence>
<reference evidence="21" key="1">
    <citation type="submission" date="2018-08" db="EMBL/GenBank/DDBJ databases">
        <authorList>
            <person name="Rossello M."/>
        </authorList>
    </citation>
    <scope>NUCLEOTIDE SEQUENCE [LARGE SCALE GENOMIC DNA]</scope>
    <source>
        <strain evidence="21">cv. Chinese Spring</strain>
    </source>
</reference>
<dbReference type="PANTHER" id="PTHR31517:SF59">
    <property type="entry name" value="PEROXIDASE"/>
    <property type="match status" value="1"/>
</dbReference>
<dbReference type="PROSITE" id="PS00436">
    <property type="entry name" value="PEROXIDASE_2"/>
    <property type="match status" value="1"/>
</dbReference>
<comment type="function">
    <text evidence="2">Removal of H(2)O(2), oxidation of toxic reductants, biosynthesis and degradation of lignin, suberization, auxin catabolism, response to environmental stresses such as wounding, pathogen attack and oxidative stress. These functions might be dependent on each isozyme/isoform in each plant tissue.</text>
</comment>
<evidence type="ECO:0000313" key="22">
    <source>
        <dbReference type="Proteomes" id="UP000019116"/>
    </source>
</evidence>
<proteinExistence type="inferred from homology"/>
<dbReference type="SUPFAM" id="SSF48113">
    <property type="entry name" value="Heme-dependent peroxidases"/>
    <property type="match status" value="1"/>
</dbReference>
<evidence type="ECO:0000259" key="20">
    <source>
        <dbReference type="PROSITE" id="PS50873"/>
    </source>
</evidence>